<protein>
    <submittedName>
        <fullName evidence="2">Uncharacterized protein</fullName>
    </submittedName>
</protein>
<evidence type="ECO:0000313" key="2">
    <source>
        <dbReference type="EMBL" id="MBC5656433.1"/>
    </source>
</evidence>
<accession>A0AAW3X027</accession>
<gene>
    <name evidence="2" type="ORF">H8S19_05015</name>
</gene>
<organism evidence="2 3">
    <name type="scientific">Clostridium segne</name>
    <dbReference type="NCBI Taxonomy" id="2763038"/>
    <lineage>
        <taxon>Bacteria</taxon>
        <taxon>Bacillati</taxon>
        <taxon>Bacillota</taxon>
        <taxon>Clostridia</taxon>
        <taxon>Eubacteriales</taxon>
        <taxon>Clostridiaceae</taxon>
        <taxon>Clostridium</taxon>
    </lineage>
</organism>
<evidence type="ECO:0000256" key="1">
    <source>
        <dbReference type="SAM" id="Phobius"/>
    </source>
</evidence>
<dbReference type="Proteomes" id="UP000653904">
    <property type="component" value="Unassembled WGS sequence"/>
</dbReference>
<dbReference type="RefSeq" id="WP_186854850.1">
    <property type="nucleotide sequence ID" value="NZ_JACOOW010000006.1"/>
</dbReference>
<keyword evidence="1" id="KW-0472">Membrane</keyword>
<sequence length="53" mass="6113">MDYQKFVNNASFTIFVAVVLVLVTIVCIIFLKNGWKEAERLGVSKEELKKNCY</sequence>
<evidence type="ECO:0000313" key="3">
    <source>
        <dbReference type="Proteomes" id="UP000653904"/>
    </source>
</evidence>
<reference evidence="2 3" key="1">
    <citation type="submission" date="2020-08" db="EMBL/GenBank/DDBJ databases">
        <title>Genome public.</title>
        <authorList>
            <person name="Liu C."/>
            <person name="Sun Q."/>
        </authorList>
    </citation>
    <scope>NUCLEOTIDE SEQUENCE [LARGE SCALE GENOMIC DNA]</scope>
    <source>
        <strain evidence="2 3">BX14</strain>
    </source>
</reference>
<dbReference type="AlphaFoldDB" id="A0AAW3X027"/>
<proteinExistence type="predicted"/>
<name>A0AAW3X027_9CLOT</name>
<comment type="caution">
    <text evidence="2">The sequence shown here is derived from an EMBL/GenBank/DDBJ whole genome shotgun (WGS) entry which is preliminary data.</text>
</comment>
<dbReference type="EMBL" id="JACOOW010000006">
    <property type="protein sequence ID" value="MBC5656433.1"/>
    <property type="molecule type" value="Genomic_DNA"/>
</dbReference>
<feature type="transmembrane region" description="Helical" evidence="1">
    <location>
        <begin position="12"/>
        <end position="31"/>
    </location>
</feature>
<keyword evidence="1" id="KW-0812">Transmembrane</keyword>
<keyword evidence="3" id="KW-1185">Reference proteome</keyword>
<keyword evidence="1" id="KW-1133">Transmembrane helix</keyword>